<evidence type="ECO:0000313" key="1">
    <source>
        <dbReference type="EMBL" id="GIX61103.1"/>
    </source>
</evidence>
<dbReference type="Proteomes" id="UP001497744">
    <property type="component" value="Unassembled WGS sequence"/>
</dbReference>
<proteinExistence type="predicted"/>
<name>A0AAV4LMM7_BABCB</name>
<protein>
    <submittedName>
        <fullName evidence="1">Pyrimidine reductase family protein</fullName>
    </submittedName>
</protein>
<evidence type="ECO:0000313" key="2">
    <source>
        <dbReference type="Proteomes" id="UP001497744"/>
    </source>
</evidence>
<sequence>MVVLTRVSVRLTRTVIRGAASHVAVTGGPVVGVSPVDVLSERQVLHLRRCLLNGGPVLLGELLLAQVLQDLAQNAVVDLVYHHLQFELVPAGLLVRLRRHVGEPEPGYTTDAVRTLPRVLENVQLELLAEHLTDALDVPVKVELRVFVRDRHDLGKVDYRDVLAVLADHEVEPVEIPVNDAQTGELHNKSHKHV</sequence>
<accession>A0AAV4LMM7</accession>
<reference evidence="1 2" key="1">
    <citation type="submission" date="2021-06" db="EMBL/GenBank/DDBJ databases">
        <title>Genome sequence of Babesia caballi.</title>
        <authorList>
            <person name="Yamagishi J."/>
            <person name="Kidaka T."/>
            <person name="Ochi A."/>
        </authorList>
    </citation>
    <scope>NUCLEOTIDE SEQUENCE [LARGE SCALE GENOMIC DNA]</scope>
    <source>
        <strain evidence="1">USDA-D6B2</strain>
    </source>
</reference>
<comment type="caution">
    <text evidence="1">The sequence shown here is derived from an EMBL/GenBank/DDBJ whole genome shotgun (WGS) entry which is preliminary data.</text>
</comment>
<dbReference type="AlphaFoldDB" id="A0AAV4LMM7"/>
<gene>
    <name evidence="1" type="ORF">BcabD6B2_05380</name>
</gene>
<keyword evidence="2" id="KW-1185">Reference proteome</keyword>
<organism evidence="1 2">
    <name type="scientific">Babesia caballi</name>
    <dbReference type="NCBI Taxonomy" id="5871"/>
    <lineage>
        <taxon>Eukaryota</taxon>
        <taxon>Sar</taxon>
        <taxon>Alveolata</taxon>
        <taxon>Apicomplexa</taxon>
        <taxon>Aconoidasida</taxon>
        <taxon>Piroplasmida</taxon>
        <taxon>Babesiidae</taxon>
        <taxon>Babesia</taxon>
    </lineage>
</organism>
<dbReference type="EMBL" id="BPLF01000001">
    <property type="protein sequence ID" value="GIX61103.1"/>
    <property type="molecule type" value="Genomic_DNA"/>
</dbReference>
<dbReference type="GeneID" id="94192586"/>
<dbReference type="RefSeq" id="XP_067713174.1">
    <property type="nucleotide sequence ID" value="XM_067857073.1"/>
</dbReference>